<evidence type="ECO:0000313" key="3">
    <source>
        <dbReference type="Proteomes" id="UP000036334"/>
    </source>
</evidence>
<reference evidence="2 3" key="1">
    <citation type="submission" date="2015-05" db="EMBL/GenBank/DDBJ databases">
        <title>Genome sequence of Mycobacterium haemophilum.</title>
        <authorList>
            <person name="Greninger A.L."/>
            <person name="Cunningham G."/>
            <person name="Miller S."/>
        </authorList>
    </citation>
    <scope>NUCLEOTIDE SEQUENCE [LARGE SCALE GENOMIC DNA]</scope>
    <source>
        <strain evidence="3">UC1</strain>
    </source>
</reference>
<protein>
    <submittedName>
        <fullName evidence="2">Uncharacterized protein</fullName>
    </submittedName>
</protein>
<feature type="transmembrane region" description="Helical" evidence="1">
    <location>
        <begin position="12"/>
        <end position="33"/>
    </location>
</feature>
<organism evidence="2 3">
    <name type="scientific">Mycobacterium haemophilum</name>
    <dbReference type="NCBI Taxonomy" id="29311"/>
    <lineage>
        <taxon>Bacteria</taxon>
        <taxon>Bacillati</taxon>
        <taxon>Actinomycetota</taxon>
        <taxon>Actinomycetes</taxon>
        <taxon>Mycobacteriales</taxon>
        <taxon>Mycobacteriaceae</taxon>
        <taxon>Mycobacterium</taxon>
    </lineage>
</organism>
<proteinExistence type="predicted"/>
<keyword evidence="1" id="KW-0812">Transmembrane</keyword>
<keyword evidence="3" id="KW-1185">Reference proteome</keyword>
<name>A0A0I9VI31_9MYCO</name>
<dbReference type="EMBL" id="LDPR01000002">
    <property type="protein sequence ID" value="KLO38401.1"/>
    <property type="molecule type" value="Genomic_DNA"/>
</dbReference>
<comment type="caution">
    <text evidence="2">The sequence shown here is derived from an EMBL/GenBank/DDBJ whole genome shotgun (WGS) entry which is preliminary data.</text>
</comment>
<dbReference type="AlphaFoldDB" id="A0A0I9VI31"/>
<keyword evidence="1" id="KW-0472">Membrane</keyword>
<dbReference type="Proteomes" id="UP000036334">
    <property type="component" value="Unassembled WGS sequence"/>
</dbReference>
<dbReference type="RefSeq" id="WP_047316324.1">
    <property type="nucleotide sequence ID" value="NZ_LDPQ01000025.1"/>
</dbReference>
<dbReference type="PATRIC" id="fig|29311.18.peg.2409"/>
<keyword evidence="1" id="KW-1133">Transmembrane helix</keyword>
<sequence>MVHPSPARYALNGVPLAVGMAVVLVITVLAIPLKVRCGAPGYTCATTLDAHGNVHYYYEVEPLGVYVAEIVMGSNISFYYKSGDETAKVR</sequence>
<accession>A0A0I9VI31</accession>
<evidence type="ECO:0000313" key="2">
    <source>
        <dbReference type="EMBL" id="KLO38401.1"/>
    </source>
</evidence>
<evidence type="ECO:0000256" key="1">
    <source>
        <dbReference type="SAM" id="Phobius"/>
    </source>
</evidence>
<gene>
    <name evidence="2" type="ORF">ABH38_03005</name>
</gene>